<organism evidence="7 8">
    <name type="scientific">Cardiocondyla obscurior</name>
    <dbReference type="NCBI Taxonomy" id="286306"/>
    <lineage>
        <taxon>Eukaryota</taxon>
        <taxon>Metazoa</taxon>
        <taxon>Ecdysozoa</taxon>
        <taxon>Arthropoda</taxon>
        <taxon>Hexapoda</taxon>
        <taxon>Insecta</taxon>
        <taxon>Pterygota</taxon>
        <taxon>Neoptera</taxon>
        <taxon>Endopterygota</taxon>
        <taxon>Hymenoptera</taxon>
        <taxon>Apocrita</taxon>
        <taxon>Aculeata</taxon>
        <taxon>Formicoidea</taxon>
        <taxon>Formicidae</taxon>
        <taxon>Myrmicinae</taxon>
        <taxon>Cardiocondyla</taxon>
    </lineage>
</organism>
<dbReference type="InterPro" id="IPR001265">
    <property type="entry name" value="Formin_Cappuccino_subfam"/>
</dbReference>
<dbReference type="Pfam" id="PF02181">
    <property type="entry name" value="FH2"/>
    <property type="match status" value="1"/>
</dbReference>
<feature type="coiled-coil region" evidence="2">
    <location>
        <begin position="284"/>
        <end position="371"/>
    </location>
</feature>
<feature type="domain" description="FH2" evidence="6">
    <location>
        <begin position="476"/>
        <end position="876"/>
    </location>
</feature>
<dbReference type="Gene3D" id="1.25.10.10">
    <property type="entry name" value="Leucine-rich Repeat Variant"/>
    <property type="match status" value="1"/>
</dbReference>
<feature type="domain" description="GBD/FH3" evidence="5">
    <location>
        <begin position="1"/>
        <end position="362"/>
    </location>
</feature>
<gene>
    <name evidence="7" type="ORF">PUN28_004332</name>
</gene>
<dbReference type="InterPro" id="IPR011989">
    <property type="entry name" value="ARM-like"/>
</dbReference>
<name>A0AAW2GCT1_9HYME</name>
<evidence type="ECO:0000259" key="5">
    <source>
        <dbReference type="PROSITE" id="PS51232"/>
    </source>
</evidence>
<dbReference type="SMART" id="SM01140">
    <property type="entry name" value="Drf_GBD"/>
    <property type="match status" value="1"/>
</dbReference>
<dbReference type="PROSITE" id="PS51232">
    <property type="entry name" value="GBD_FH3"/>
    <property type="match status" value="1"/>
</dbReference>
<dbReference type="AlphaFoldDB" id="A0AAW2GCT1"/>
<dbReference type="GO" id="GO:0016477">
    <property type="term" value="P:cell migration"/>
    <property type="evidence" value="ECO:0007669"/>
    <property type="project" value="TreeGrafter"/>
</dbReference>
<sequence>MFFQKRKMVGESTSTQVLRDLEISLRTNHIEWVREFLDEENQGLDALIDYLSFRLLMMRHEQRLLESHASSEEKLQTAGTGDTSPLNNGCLRPPLQELKDSPGVKRRSRHVARLNMGEAKDDIHVCILCMRAIMNNKYGFNMVIQHREAINCIALSLIHKSLRTKALVLELLAAICLVKGGHEIILSAFDNFKEVCSERRRFTTLMAYFTQYDSFHIEFMVACMQFVNIVVHSVEDMNFRVHLQYEFTKLGLDEYLEKLRHTESEDLQVQISAYLDNVFDVAALMEDSETKTAALEKVAELEDELGHAHDRMAELERESLAKLAELETELGAIKVEYAEALEACKAAEEELAALKRQKQDSARRQSVLENKIIELENLTGTLTKGSSAASLRNGIATSPLSNSDNITSETFASSPSPTLHETLPVAPVPPPPPPPPCPPPPPMAPLSVGDHKLPPPVPIPPPPAGMMQAPNGAMTIKRKVQTKYKLPTLNWIALKPNQVRGTIFNELDDDRLHNQIDFSDFEERFKIGMSGHVANGNSEIDGLQSFPSKRFKKPENVSLLEHTRLRNIAISRRKMEMPVEKVIMAVNALDLKVLSLENVELLQRMVPTDQEIKAYREYIIEKKNVNLLTEEDKFLMQLGKVERISTKLSIMNYIGNFFDNLHLITPQIHAVISASSSVKSSKKLRSVLEIILAFGNYLNSSKRGPAYGFKLQSLDTLLDTKSTDKRMCLLHYIVATIRVKFPELINFESELMYIDKAATVSLENITTDVHELEKGMDLVRKEFELRGKEKHNTVLRDFLNNSEEKLRRLKLDARTAGEAFRECVEFFGESPRQADANTFFSLLVRFARAFKAADQENEQRRRLEAAAAEALNTSEEVIKRNKLNQKKQQDAVINELKNKTRLVQEKKLLQQDEVYNGALEDILLGLRSEPYRRADAVRRSQRRRIDNHRLSRTAEELEL</sequence>
<dbReference type="PANTHER" id="PTHR45857">
    <property type="entry name" value="FORMIN-LIKE PROTEIN"/>
    <property type="match status" value="1"/>
</dbReference>
<dbReference type="InterPro" id="IPR015425">
    <property type="entry name" value="FH2_Formin"/>
</dbReference>
<feature type="region of interest" description="Disordered" evidence="3">
    <location>
        <begin position="68"/>
        <end position="91"/>
    </location>
</feature>
<dbReference type="InterPro" id="IPR014768">
    <property type="entry name" value="GBD/FH3_dom"/>
</dbReference>
<dbReference type="InterPro" id="IPR014767">
    <property type="entry name" value="DAD_dom"/>
</dbReference>
<dbReference type="InterPro" id="IPR010472">
    <property type="entry name" value="FH3_dom"/>
</dbReference>
<feature type="coiled-coil region" evidence="2">
    <location>
        <begin position="853"/>
        <end position="899"/>
    </location>
</feature>
<dbReference type="PANTHER" id="PTHR45857:SF4">
    <property type="entry name" value="FORMIN-LIKE PROTEIN"/>
    <property type="match status" value="1"/>
</dbReference>
<dbReference type="PROSITE" id="PS51444">
    <property type="entry name" value="FH2"/>
    <property type="match status" value="1"/>
</dbReference>
<keyword evidence="8" id="KW-1185">Reference proteome</keyword>
<evidence type="ECO:0000256" key="2">
    <source>
        <dbReference type="SAM" id="Coils"/>
    </source>
</evidence>
<feature type="domain" description="DAD" evidence="4">
    <location>
        <begin position="912"/>
        <end position="945"/>
    </location>
</feature>
<dbReference type="SUPFAM" id="SSF101447">
    <property type="entry name" value="Formin homology 2 domain (FH2 domain)"/>
    <property type="match status" value="1"/>
</dbReference>
<evidence type="ECO:0000259" key="4">
    <source>
        <dbReference type="PROSITE" id="PS51231"/>
    </source>
</evidence>
<feature type="compositionally biased region" description="Pro residues" evidence="3">
    <location>
        <begin position="426"/>
        <end position="444"/>
    </location>
</feature>
<dbReference type="SMART" id="SM00498">
    <property type="entry name" value="FH2"/>
    <property type="match status" value="1"/>
</dbReference>
<dbReference type="GO" id="GO:0005884">
    <property type="term" value="C:actin filament"/>
    <property type="evidence" value="ECO:0007669"/>
    <property type="project" value="InterPro"/>
</dbReference>
<proteinExistence type="inferred from homology"/>
<dbReference type="SMART" id="SM01139">
    <property type="entry name" value="Drf_FH3"/>
    <property type="match status" value="1"/>
</dbReference>
<dbReference type="PROSITE" id="PS51231">
    <property type="entry name" value="DAD"/>
    <property type="match status" value="1"/>
</dbReference>
<dbReference type="PRINTS" id="PR00828">
    <property type="entry name" value="FORMIN"/>
</dbReference>
<evidence type="ECO:0008006" key="9">
    <source>
        <dbReference type="Google" id="ProtNLM"/>
    </source>
</evidence>
<dbReference type="InterPro" id="IPR016024">
    <property type="entry name" value="ARM-type_fold"/>
</dbReference>
<evidence type="ECO:0000256" key="3">
    <source>
        <dbReference type="SAM" id="MobiDB-lite"/>
    </source>
</evidence>
<dbReference type="GO" id="GO:0030866">
    <property type="term" value="P:cortical actin cytoskeleton organization"/>
    <property type="evidence" value="ECO:0007669"/>
    <property type="project" value="TreeGrafter"/>
</dbReference>
<comment type="caution">
    <text evidence="7">The sequence shown here is derived from an EMBL/GenBank/DDBJ whole genome shotgun (WGS) entry which is preliminary data.</text>
</comment>
<dbReference type="Pfam" id="PF06367">
    <property type="entry name" value="Drf_FH3"/>
    <property type="match status" value="1"/>
</dbReference>
<accession>A0AAW2GCT1</accession>
<dbReference type="GO" id="GO:0045010">
    <property type="term" value="P:actin nucleation"/>
    <property type="evidence" value="ECO:0007669"/>
    <property type="project" value="InterPro"/>
</dbReference>
<dbReference type="Gene3D" id="1.20.58.2220">
    <property type="entry name" value="Formin, FH2 domain"/>
    <property type="match status" value="1"/>
</dbReference>
<evidence type="ECO:0000256" key="1">
    <source>
        <dbReference type="ARBA" id="ARBA00023449"/>
    </source>
</evidence>
<dbReference type="InterPro" id="IPR043592">
    <property type="entry name" value="FMNL_animal"/>
</dbReference>
<evidence type="ECO:0000313" key="7">
    <source>
        <dbReference type="EMBL" id="KAL0125117.1"/>
    </source>
</evidence>
<feature type="region of interest" description="Disordered" evidence="3">
    <location>
        <begin position="397"/>
        <end position="444"/>
    </location>
</feature>
<reference evidence="7 8" key="1">
    <citation type="submission" date="2023-03" db="EMBL/GenBank/DDBJ databases">
        <title>High recombination rates correlate with genetic variation in Cardiocondyla obscurior ants.</title>
        <authorList>
            <person name="Errbii M."/>
        </authorList>
    </citation>
    <scope>NUCLEOTIDE SEQUENCE [LARGE SCALE GENOMIC DNA]</scope>
    <source>
        <strain evidence="7">Alpha-2009</strain>
        <tissue evidence="7">Whole body</tissue>
    </source>
</reference>
<evidence type="ECO:0000313" key="8">
    <source>
        <dbReference type="Proteomes" id="UP001430953"/>
    </source>
</evidence>
<feature type="coiled-coil region" evidence="2">
    <location>
        <begin position="762"/>
        <end position="819"/>
    </location>
</feature>
<comment type="similarity">
    <text evidence="1">Belongs to the formin homology family.</text>
</comment>
<dbReference type="InterPro" id="IPR010473">
    <property type="entry name" value="GTPase-bd"/>
</dbReference>
<dbReference type="Pfam" id="PF06371">
    <property type="entry name" value="Drf_GBD"/>
    <property type="match status" value="1"/>
</dbReference>
<keyword evidence="2" id="KW-0175">Coiled coil</keyword>
<protein>
    <recommendedName>
        <fullName evidence="9">Formin-like protein</fullName>
    </recommendedName>
</protein>
<dbReference type="GO" id="GO:0008017">
    <property type="term" value="F:microtubule binding"/>
    <property type="evidence" value="ECO:0007669"/>
    <property type="project" value="InterPro"/>
</dbReference>
<dbReference type="SUPFAM" id="SSF48371">
    <property type="entry name" value="ARM repeat"/>
    <property type="match status" value="1"/>
</dbReference>
<dbReference type="GO" id="GO:0051015">
    <property type="term" value="F:actin filament binding"/>
    <property type="evidence" value="ECO:0007669"/>
    <property type="project" value="TreeGrafter"/>
</dbReference>
<dbReference type="GO" id="GO:0008360">
    <property type="term" value="P:regulation of cell shape"/>
    <property type="evidence" value="ECO:0007669"/>
    <property type="project" value="TreeGrafter"/>
</dbReference>
<dbReference type="GO" id="GO:0005829">
    <property type="term" value="C:cytosol"/>
    <property type="evidence" value="ECO:0007669"/>
    <property type="project" value="TreeGrafter"/>
</dbReference>
<dbReference type="Proteomes" id="UP001430953">
    <property type="component" value="Unassembled WGS sequence"/>
</dbReference>
<feature type="compositionally biased region" description="Polar residues" evidence="3">
    <location>
        <begin position="77"/>
        <end position="87"/>
    </location>
</feature>
<dbReference type="InterPro" id="IPR042201">
    <property type="entry name" value="FH2_Formin_sf"/>
</dbReference>
<evidence type="ECO:0000259" key="6">
    <source>
        <dbReference type="PROSITE" id="PS51444"/>
    </source>
</evidence>
<feature type="compositionally biased region" description="Polar residues" evidence="3">
    <location>
        <begin position="397"/>
        <end position="419"/>
    </location>
</feature>
<dbReference type="GO" id="GO:0031267">
    <property type="term" value="F:small GTPase binding"/>
    <property type="evidence" value="ECO:0007669"/>
    <property type="project" value="InterPro"/>
</dbReference>
<dbReference type="EMBL" id="JADYXP020000004">
    <property type="protein sequence ID" value="KAL0125117.1"/>
    <property type="molecule type" value="Genomic_DNA"/>
</dbReference>